<dbReference type="PRINTS" id="PR01415">
    <property type="entry name" value="ANKYRIN"/>
</dbReference>
<dbReference type="AlphaFoldDB" id="A0A5C4T4Q7"/>
<evidence type="ECO:0000256" key="1">
    <source>
        <dbReference type="ARBA" id="ARBA00022737"/>
    </source>
</evidence>
<dbReference type="PANTHER" id="PTHR24198:SF165">
    <property type="entry name" value="ANKYRIN REPEAT-CONTAINING PROTEIN-RELATED"/>
    <property type="match status" value="1"/>
</dbReference>
<dbReference type="SUPFAM" id="SSF48403">
    <property type="entry name" value="Ankyrin repeat"/>
    <property type="match status" value="2"/>
</dbReference>
<feature type="repeat" description="ANK" evidence="3">
    <location>
        <begin position="187"/>
        <end position="219"/>
    </location>
</feature>
<evidence type="ECO:0000256" key="2">
    <source>
        <dbReference type="ARBA" id="ARBA00023043"/>
    </source>
</evidence>
<dbReference type="EMBL" id="VDCQ01000037">
    <property type="protein sequence ID" value="TNJ63856.1"/>
    <property type="molecule type" value="Genomic_DNA"/>
</dbReference>
<protein>
    <submittedName>
        <fullName evidence="5">Uncharacterized protein</fullName>
    </submittedName>
</protein>
<keyword evidence="6" id="KW-1185">Reference proteome</keyword>
<feature type="repeat" description="ANK" evidence="3">
    <location>
        <begin position="294"/>
        <end position="326"/>
    </location>
</feature>
<feature type="region of interest" description="Disordered" evidence="4">
    <location>
        <begin position="23"/>
        <end position="48"/>
    </location>
</feature>
<keyword evidence="1" id="KW-0677">Repeat</keyword>
<feature type="repeat" description="ANK" evidence="3">
    <location>
        <begin position="516"/>
        <end position="548"/>
    </location>
</feature>
<dbReference type="Pfam" id="PF00023">
    <property type="entry name" value="Ank"/>
    <property type="match status" value="2"/>
</dbReference>
<feature type="repeat" description="ANK" evidence="3">
    <location>
        <begin position="418"/>
        <end position="447"/>
    </location>
</feature>
<evidence type="ECO:0000313" key="6">
    <source>
        <dbReference type="Proteomes" id="UP000307943"/>
    </source>
</evidence>
<comment type="caution">
    <text evidence="5">The sequence shown here is derived from an EMBL/GenBank/DDBJ whole genome shotgun (WGS) entry which is preliminary data.</text>
</comment>
<dbReference type="PROSITE" id="PS50088">
    <property type="entry name" value="ANK_REPEAT"/>
    <property type="match status" value="7"/>
</dbReference>
<dbReference type="Proteomes" id="UP000307943">
    <property type="component" value="Unassembled WGS sequence"/>
</dbReference>
<organism evidence="5 6">
    <name type="scientific">Paenibacillus hemerocallicola</name>
    <dbReference type="NCBI Taxonomy" id="1172614"/>
    <lineage>
        <taxon>Bacteria</taxon>
        <taxon>Bacillati</taxon>
        <taxon>Bacillota</taxon>
        <taxon>Bacilli</taxon>
        <taxon>Bacillales</taxon>
        <taxon>Paenibacillaceae</taxon>
        <taxon>Paenibacillus</taxon>
    </lineage>
</organism>
<evidence type="ECO:0000256" key="4">
    <source>
        <dbReference type="SAM" id="MobiDB-lite"/>
    </source>
</evidence>
<feature type="repeat" description="ANK" evidence="3">
    <location>
        <begin position="87"/>
        <end position="119"/>
    </location>
</feature>
<dbReference type="PROSITE" id="PS50297">
    <property type="entry name" value="ANK_REP_REGION"/>
    <property type="match status" value="6"/>
</dbReference>
<evidence type="ECO:0000256" key="3">
    <source>
        <dbReference type="PROSITE-ProRule" id="PRU00023"/>
    </source>
</evidence>
<sequence>MVKWSQHPADRACIPRITKRKGRMNELENRAKGPSSEHDDRKIPPEGLRAEHGDDAWHIFKSSIDGDVIALERLLRKDSGLANSMWGYFTPLHFAVTYGHVEIVRKLLEYGADATEKTLGWQDTPLTKALDRGYAEIADILERHLARNYQTSPSGSKVAELIKSGQNERALRQLEEDPELIRSGDERGNTPLHWAVLTRQSGLIDELLRRGADLQAKRADGATPIHLAIDGDYWFRANRDLSPLAMRNQWFLAGYLVARSEAYDIWTAAAVGDSDHVALLLQADASLANMKNSVDKRPLSYAAKQGHAATVKLLLDHGADPKAEERGAPQGSALWAAVIGNHLECAKLLLEQGADPNSTVEAGGTPVSNAMRKGNDALVSLLYAHGASMTLDSACWIGRIELAAEIIKGDPASINAGGDYGALCMAAGYGHMDIVKMLVRNGADLNAPWYANNYIGYAVDTGMDMVKYLLDSGADPNNANWQGVTYLHRAAWLGNIPFARMLLEYGAKLDAIDTEYETTPLGWAAKFGQTEMVRFLLGKGANPGLPANSTWARPLAWARRKGHADVVSLLDNKSL</sequence>
<accession>A0A5C4T4Q7</accession>
<dbReference type="Gene3D" id="1.25.40.20">
    <property type="entry name" value="Ankyrin repeat-containing domain"/>
    <property type="match status" value="5"/>
</dbReference>
<evidence type="ECO:0000313" key="5">
    <source>
        <dbReference type="EMBL" id="TNJ63856.1"/>
    </source>
</evidence>
<proteinExistence type="predicted"/>
<dbReference type="InterPro" id="IPR002110">
    <property type="entry name" value="Ankyrin_rpt"/>
</dbReference>
<feature type="repeat" description="ANK" evidence="3">
    <location>
        <begin position="482"/>
        <end position="514"/>
    </location>
</feature>
<gene>
    <name evidence="5" type="ORF">FE784_23570</name>
</gene>
<feature type="repeat" description="ANK" evidence="3">
    <location>
        <begin position="362"/>
        <end position="394"/>
    </location>
</feature>
<name>A0A5C4T4Q7_9BACL</name>
<dbReference type="InterPro" id="IPR036770">
    <property type="entry name" value="Ankyrin_rpt-contain_sf"/>
</dbReference>
<dbReference type="Pfam" id="PF12796">
    <property type="entry name" value="Ank_2"/>
    <property type="match status" value="3"/>
</dbReference>
<keyword evidence="2 3" id="KW-0040">ANK repeat</keyword>
<dbReference type="PANTHER" id="PTHR24198">
    <property type="entry name" value="ANKYRIN REPEAT AND PROTEIN KINASE DOMAIN-CONTAINING PROTEIN"/>
    <property type="match status" value="1"/>
</dbReference>
<dbReference type="SMART" id="SM00248">
    <property type="entry name" value="ANK"/>
    <property type="match status" value="11"/>
</dbReference>
<dbReference type="OrthoDB" id="5657095at2"/>
<reference evidence="5 6" key="1">
    <citation type="submission" date="2019-05" db="EMBL/GenBank/DDBJ databases">
        <title>We sequenced the genome of Paenibacillus hemerocallicola KCTC 33185 for further insight into its adaptation and study the phylogeny of Paenibacillus.</title>
        <authorList>
            <person name="Narsing Rao M.P."/>
        </authorList>
    </citation>
    <scope>NUCLEOTIDE SEQUENCE [LARGE SCALE GENOMIC DNA]</scope>
    <source>
        <strain evidence="5 6">KCTC 33185</strain>
    </source>
</reference>